<evidence type="ECO:0000313" key="2">
    <source>
        <dbReference type="Proteomes" id="UP000234474"/>
    </source>
</evidence>
<sequence>MPLPVIIQECKAWPVGSELMFIVQHQNIQLEQTLPLEGMTDVRYSLFANFDPLKEVWLSSEPHSNRLEIQICANSGVLTQKQAAFLSEEIARVVRLFWLSPWHAA</sequence>
<dbReference type="RefSeq" id="XP_024681981.1">
    <property type="nucleotide sequence ID" value="XM_024829093.1"/>
</dbReference>
<proteinExistence type="predicted"/>
<dbReference type="VEuPathDB" id="FungiDB:P174DRAFT_452585"/>
<name>A0A2I1C718_ASPN1</name>
<dbReference type="GeneID" id="36536419"/>
<organism evidence="1 2">
    <name type="scientific">Aspergillus novofumigatus (strain IBT 16806)</name>
    <dbReference type="NCBI Taxonomy" id="1392255"/>
    <lineage>
        <taxon>Eukaryota</taxon>
        <taxon>Fungi</taxon>
        <taxon>Dikarya</taxon>
        <taxon>Ascomycota</taxon>
        <taxon>Pezizomycotina</taxon>
        <taxon>Eurotiomycetes</taxon>
        <taxon>Eurotiomycetidae</taxon>
        <taxon>Eurotiales</taxon>
        <taxon>Aspergillaceae</taxon>
        <taxon>Aspergillus</taxon>
        <taxon>Aspergillus subgen. Fumigati</taxon>
    </lineage>
</organism>
<dbReference type="STRING" id="1392255.A0A2I1C718"/>
<dbReference type="OrthoDB" id="416786at2759"/>
<keyword evidence="2" id="KW-1185">Reference proteome</keyword>
<comment type="caution">
    <text evidence="1">The sequence shown here is derived from an EMBL/GenBank/DDBJ whole genome shotgun (WGS) entry which is preliminary data.</text>
</comment>
<protein>
    <recommendedName>
        <fullName evidence="3">Condensation domain-containing protein</fullName>
    </recommendedName>
</protein>
<dbReference type="Proteomes" id="UP000234474">
    <property type="component" value="Unassembled WGS sequence"/>
</dbReference>
<gene>
    <name evidence="1" type="ORF">P174DRAFT_452585</name>
</gene>
<evidence type="ECO:0000313" key="1">
    <source>
        <dbReference type="EMBL" id="PKX93386.1"/>
    </source>
</evidence>
<reference evidence="2" key="1">
    <citation type="journal article" date="2018" name="Proc. Natl. Acad. Sci. U.S.A.">
        <title>Linking secondary metabolites to gene clusters through genome sequencing of six diverse Aspergillus species.</title>
        <authorList>
            <person name="Kaerboelling I."/>
            <person name="Vesth T.C."/>
            <person name="Frisvad J.C."/>
            <person name="Nybo J.L."/>
            <person name="Theobald S."/>
            <person name="Kuo A."/>
            <person name="Bowyer P."/>
            <person name="Matsuda Y."/>
            <person name="Mondo S."/>
            <person name="Lyhne E.K."/>
            <person name="Kogle M.E."/>
            <person name="Clum A."/>
            <person name="Lipzen A."/>
            <person name="Salamov A."/>
            <person name="Ngan C.Y."/>
            <person name="Daum C."/>
            <person name="Chiniquy J."/>
            <person name="Barry K."/>
            <person name="LaButti K."/>
            <person name="Haridas S."/>
            <person name="Simmons B.A."/>
            <person name="Magnuson J.K."/>
            <person name="Mortensen U.H."/>
            <person name="Larsen T.O."/>
            <person name="Grigoriev I.V."/>
            <person name="Baker S.E."/>
            <person name="Andersen M.R."/>
        </authorList>
    </citation>
    <scope>NUCLEOTIDE SEQUENCE [LARGE SCALE GENOMIC DNA]</scope>
    <source>
        <strain evidence="2">IBT 16806</strain>
    </source>
</reference>
<accession>A0A2I1C718</accession>
<dbReference type="EMBL" id="MSZS01000005">
    <property type="protein sequence ID" value="PKX93386.1"/>
    <property type="molecule type" value="Genomic_DNA"/>
</dbReference>
<dbReference type="AlphaFoldDB" id="A0A2I1C718"/>
<evidence type="ECO:0008006" key="3">
    <source>
        <dbReference type="Google" id="ProtNLM"/>
    </source>
</evidence>